<evidence type="ECO:0000313" key="2">
    <source>
        <dbReference type="Proteomes" id="UP000837857"/>
    </source>
</evidence>
<protein>
    <submittedName>
        <fullName evidence="1">Uncharacterized protein</fullName>
    </submittedName>
</protein>
<keyword evidence="2" id="KW-1185">Reference proteome</keyword>
<sequence>MSLSLLSLFSIKKPSSFVPLNFINDTIIRGTASEVSPAIATCAGPARSAPPLACAKLINPWSPALHELHCFLTIIPLRPLNFIRPEPPRFIYDTQPDGFGDNFETFTTTAR</sequence>
<dbReference type="Proteomes" id="UP000837857">
    <property type="component" value="Chromosome 7"/>
</dbReference>
<organism evidence="1 2">
    <name type="scientific">Iphiclides podalirius</name>
    <name type="common">scarce swallowtail</name>
    <dbReference type="NCBI Taxonomy" id="110791"/>
    <lineage>
        <taxon>Eukaryota</taxon>
        <taxon>Metazoa</taxon>
        <taxon>Ecdysozoa</taxon>
        <taxon>Arthropoda</taxon>
        <taxon>Hexapoda</taxon>
        <taxon>Insecta</taxon>
        <taxon>Pterygota</taxon>
        <taxon>Neoptera</taxon>
        <taxon>Endopterygota</taxon>
        <taxon>Lepidoptera</taxon>
        <taxon>Glossata</taxon>
        <taxon>Ditrysia</taxon>
        <taxon>Papilionoidea</taxon>
        <taxon>Papilionidae</taxon>
        <taxon>Papilioninae</taxon>
        <taxon>Iphiclides</taxon>
    </lineage>
</organism>
<name>A0ABN8J1K7_9NEOP</name>
<proteinExistence type="predicted"/>
<gene>
    <name evidence="1" type="ORF">IPOD504_LOCUS16004</name>
</gene>
<dbReference type="EMBL" id="OW152819">
    <property type="protein sequence ID" value="CAH2074285.1"/>
    <property type="molecule type" value="Genomic_DNA"/>
</dbReference>
<evidence type="ECO:0000313" key="1">
    <source>
        <dbReference type="EMBL" id="CAH2074285.1"/>
    </source>
</evidence>
<feature type="non-terminal residue" evidence="1">
    <location>
        <position position="111"/>
    </location>
</feature>
<accession>A0ABN8J1K7</accession>
<reference evidence="1" key="1">
    <citation type="submission" date="2022-03" db="EMBL/GenBank/DDBJ databases">
        <authorList>
            <person name="Martin H S."/>
        </authorList>
    </citation>
    <scope>NUCLEOTIDE SEQUENCE</scope>
</reference>